<feature type="domain" description="N-acetyltransferase" evidence="1">
    <location>
        <begin position="156"/>
        <end position="299"/>
    </location>
</feature>
<sequence>MHLVGQNRVMGRWGTRTGPEVPVVTDVGLDEAGDLCRRDPVGSVLVAARLEALAAGGADRGGGSLWGVRRDGRLEAACWAGANLVPLAAPGDEESLVAFASAARAQGRRCSSIVGPAHAVLGMWARLRPSWGEPREVRPDQPSLVMEHLSAVPADPRVRRSRPEELPLLLPACVDMFVEEVGYSPLVGAPGAYEGRVRALVEAGRSFVRVDDRARGPQVVYKAELGAVSRDVVQVQGVWVAPDRRGQGLAAPAMAATVRHALAVAPCVSLYVNRFNDRALAVYERVGFTQVGTFATVLF</sequence>
<gene>
    <name evidence="2" type="ORF">N869_03390</name>
</gene>
<keyword evidence="2" id="KW-0808">Transferase</keyword>
<proteinExistence type="predicted"/>
<name>A0A0A0C433_9CELL</name>
<dbReference type="EMBL" id="AXCZ01000011">
    <property type="protein sequence ID" value="KGM14134.1"/>
    <property type="molecule type" value="Genomic_DNA"/>
</dbReference>
<dbReference type="PROSITE" id="PS51186">
    <property type="entry name" value="GNAT"/>
    <property type="match status" value="1"/>
</dbReference>
<accession>A0A0A0C433</accession>
<dbReference type="GO" id="GO:0016747">
    <property type="term" value="F:acyltransferase activity, transferring groups other than amino-acyl groups"/>
    <property type="evidence" value="ECO:0007669"/>
    <property type="project" value="InterPro"/>
</dbReference>
<dbReference type="AlphaFoldDB" id="A0A0A0C433"/>
<organism evidence="2 3">
    <name type="scientific">Cellulomonas bogoriensis 69B4 = DSM 16987</name>
    <dbReference type="NCBI Taxonomy" id="1386082"/>
    <lineage>
        <taxon>Bacteria</taxon>
        <taxon>Bacillati</taxon>
        <taxon>Actinomycetota</taxon>
        <taxon>Actinomycetes</taxon>
        <taxon>Micrococcales</taxon>
        <taxon>Cellulomonadaceae</taxon>
        <taxon>Cellulomonas</taxon>
    </lineage>
</organism>
<comment type="caution">
    <text evidence="2">The sequence shown here is derived from an EMBL/GenBank/DDBJ whole genome shotgun (WGS) entry which is preliminary data.</text>
</comment>
<dbReference type="InterPro" id="IPR025289">
    <property type="entry name" value="DUF4081"/>
</dbReference>
<dbReference type="InterPro" id="IPR016794">
    <property type="entry name" value="UCP21603_acetyltransf"/>
</dbReference>
<dbReference type="InterPro" id="IPR016181">
    <property type="entry name" value="Acyl_CoA_acyltransferase"/>
</dbReference>
<reference evidence="2 3" key="1">
    <citation type="submission" date="2013-08" db="EMBL/GenBank/DDBJ databases">
        <title>Genome sequencing of Cellulomonas bogoriensis 69B4.</title>
        <authorList>
            <person name="Chen F."/>
            <person name="Li Y."/>
            <person name="Wang G."/>
        </authorList>
    </citation>
    <scope>NUCLEOTIDE SEQUENCE [LARGE SCALE GENOMIC DNA]</scope>
    <source>
        <strain evidence="2 3">69B4</strain>
    </source>
</reference>
<dbReference type="SUPFAM" id="SSF55729">
    <property type="entry name" value="Acyl-CoA N-acyltransferases (Nat)"/>
    <property type="match status" value="1"/>
</dbReference>
<protein>
    <submittedName>
        <fullName evidence="2">GCN5 family acetyltransferase</fullName>
    </submittedName>
</protein>
<evidence type="ECO:0000313" key="2">
    <source>
        <dbReference type="EMBL" id="KGM14134.1"/>
    </source>
</evidence>
<dbReference type="Pfam" id="PF13312">
    <property type="entry name" value="DUF4081"/>
    <property type="match status" value="1"/>
</dbReference>
<dbReference type="Pfam" id="PF00583">
    <property type="entry name" value="Acetyltransf_1"/>
    <property type="match status" value="1"/>
</dbReference>
<dbReference type="InterPro" id="IPR000182">
    <property type="entry name" value="GNAT_dom"/>
</dbReference>
<evidence type="ECO:0000313" key="3">
    <source>
        <dbReference type="Proteomes" id="UP000054314"/>
    </source>
</evidence>
<evidence type="ECO:0000259" key="1">
    <source>
        <dbReference type="PROSITE" id="PS51186"/>
    </source>
</evidence>
<keyword evidence="3" id="KW-1185">Reference proteome</keyword>
<dbReference type="PIRSF" id="PIRSF021603">
    <property type="entry name" value="UCP21603_acetyltransf"/>
    <property type="match status" value="1"/>
</dbReference>
<dbReference type="Proteomes" id="UP000054314">
    <property type="component" value="Unassembled WGS sequence"/>
</dbReference>
<dbReference type="Gene3D" id="3.40.630.30">
    <property type="match status" value="1"/>
</dbReference>